<comment type="subunit">
    <text evidence="4">Binds to mitochondrial small subunit 15S rRNA.</text>
</comment>
<evidence type="ECO:0000256" key="2">
    <source>
        <dbReference type="ARBA" id="ARBA00022737"/>
    </source>
</evidence>
<dbReference type="InterPro" id="IPR002885">
    <property type="entry name" value="PPR_rpt"/>
</dbReference>
<evidence type="ECO:0000256" key="1">
    <source>
        <dbReference type="ARBA" id="ARBA00006192"/>
    </source>
</evidence>
<organism evidence="7 8">
    <name type="scientific">Puccinia striiformis</name>
    <dbReference type="NCBI Taxonomy" id="27350"/>
    <lineage>
        <taxon>Eukaryota</taxon>
        <taxon>Fungi</taxon>
        <taxon>Dikarya</taxon>
        <taxon>Basidiomycota</taxon>
        <taxon>Pucciniomycotina</taxon>
        <taxon>Pucciniomycetes</taxon>
        <taxon>Pucciniales</taxon>
        <taxon>Pucciniaceae</taxon>
        <taxon>Puccinia</taxon>
    </lineage>
</organism>
<comment type="similarity">
    <text evidence="1">Belongs to the CCM1 family.</text>
</comment>
<dbReference type="InterPro" id="IPR011990">
    <property type="entry name" value="TPR-like_helical_dom_sf"/>
</dbReference>
<reference evidence="7 8" key="1">
    <citation type="submission" date="2017-12" db="EMBL/GenBank/DDBJ databases">
        <title>Gene loss provides genomic basis for host adaptation in cereal stripe rust fungi.</title>
        <authorList>
            <person name="Xia C."/>
        </authorList>
    </citation>
    <scope>NUCLEOTIDE SEQUENCE [LARGE SCALE GENOMIC DNA]</scope>
    <source>
        <strain evidence="7 8">93TX-2</strain>
    </source>
</reference>
<dbReference type="PROSITE" id="PS51375">
    <property type="entry name" value="PPR"/>
    <property type="match status" value="1"/>
</dbReference>
<dbReference type="AlphaFoldDB" id="A0A2S4V7C8"/>
<feature type="repeat" description="PPR" evidence="5">
    <location>
        <begin position="426"/>
        <end position="460"/>
    </location>
</feature>
<evidence type="ECO:0000313" key="7">
    <source>
        <dbReference type="EMBL" id="POW05421.1"/>
    </source>
</evidence>
<keyword evidence="2" id="KW-0677">Repeat</keyword>
<reference evidence="8" key="2">
    <citation type="journal article" date="2018" name="BMC Genomics">
        <title>Genomic insights into host adaptation between the wheat stripe rust pathogen (Puccinia striiformis f. sp. tritici) and the barley stripe rust pathogen (Puccinia striiformis f. sp. hordei).</title>
        <authorList>
            <person name="Xia C."/>
            <person name="Wang M."/>
            <person name="Yin C."/>
            <person name="Cornejo O.E."/>
            <person name="Hulbert S.H."/>
            <person name="Chen X."/>
        </authorList>
    </citation>
    <scope>NUCLEOTIDE SEQUENCE [LARGE SCALE GENOMIC DNA]</scope>
    <source>
        <strain evidence="8">93TX-2</strain>
    </source>
</reference>
<evidence type="ECO:0000256" key="6">
    <source>
        <dbReference type="SAM" id="MobiDB-lite"/>
    </source>
</evidence>
<dbReference type="PANTHER" id="PTHR47447:SF17">
    <property type="entry name" value="OS12G0638900 PROTEIN"/>
    <property type="match status" value="1"/>
</dbReference>
<sequence>MVIIRAWHSFKLSRPNLKLSSLPPRNRLLSVDRPSQLHSNYPIATPKSPPIQNLKPDRPGKTSGTSQDQKPQPLPILKQHATNVGYVTRILARDRQQIATSELNRWLSKQVFDRTQLDGFVEAQQQTDWMSAIAVIDRVYGGDHSWTAKIPSSLLAELASKRLKNQTELDELLTLLGYRIAEEEDVAVASQLLNGAVQASLSFGNVVVCGELVNYAICFSTEIARVEIEKKSSPINHATNLPNHSSSRPPDSTLALKPLLSVIAALMSQPAARNKTPTFRLLGHLVKALINLCGSLPSALNRLSKPNVHLVCRAIITSILSPEGHSIKREEVDEILKQKLPASTLRLAMVAMIHIGDRDRATEIEKMIRKNRKETDRHDPKIELDLAFHQVRRDAIRAYSSSEKLHKQFIHKLRSVEGPGRPPDAAVETYTSYMSTLFRHHLPKMALQVWERMIDKEVVPDAAAIQVAMTIYIDLSRPAEAVEVFDRFVSRQKLLLDTNPEASVQSGDLVNLQLLSTYARALDISGRYSDVYKLWKGFRTDWKLEPDTRIFSTLLSSARKITRYSMAPVSNAMLTSSSDPDQYAEQRVEEDLWEGEPAGEVAMRLFWTVLYENWASLAETVRAPVLPGSMWNSSPTSMHVRILNMLCGLKSLPSMPASISRSSDPQDKARSKIAATIIPSLSYTTRWTKIIPNRSCFKDMIELLALNDQTELIPLLLSWMKTIGVKPNQDLLIRAYYYIYQSSAITHRLTGLDEFVEGWIQEIDGQVIIHDDYEDEQIQEELGNLQNPDQLTTPYRNQHPYKHRPWKLIIPTEQMIQTHHVQAAKWSDRFYLANVRM</sequence>
<evidence type="ECO:0008006" key="9">
    <source>
        <dbReference type="Google" id="ProtNLM"/>
    </source>
</evidence>
<evidence type="ECO:0000256" key="4">
    <source>
        <dbReference type="ARBA" id="ARBA00044511"/>
    </source>
</evidence>
<dbReference type="EMBL" id="PKSM01000171">
    <property type="protein sequence ID" value="POW05421.1"/>
    <property type="molecule type" value="Genomic_DNA"/>
</dbReference>
<dbReference type="NCBIfam" id="TIGR00756">
    <property type="entry name" value="PPR"/>
    <property type="match status" value="1"/>
</dbReference>
<dbReference type="Proteomes" id="UP000238274">
    <property type="component" value="Unassembled WGS sequence"/>
</dbReference>
<dbReference type="Gene3D" id="1.25.40.10">
    <property type="entry name" value="Tetratricopeptide repeat domain"/>
    <property type="match status" value="1"/>
</dbReference>
<keyword evidence="8" id="KW-1185">Reference proteome</keyword>
<comment type="function">
    <text evidence="3">Regulates mitochondrial small subunit maturation by controlling 15S rRNA 5'-end processing. Localizes to the 5' precursor of the 15S rRNA in a position that is subsequently occupied by mS47 in the mature yeast mtSSU. Uses structure and sequence-specific RNA recognition, binding to a single-stranded region of the precursor and specifically recognizing bases -6 to -1. The exchange of Ccm1 for mS47 is coupled to the irreversible removal of precursor rRNA that is accompanied by conformational changes of the mitoribosomal proteins uS5m and mS26. These conformational changes signal completion of 5'-end rRNA processing through protection of the mature 5'-end of the 15S rRNA and stabilization of mS47. The removal of the 5' precursor together with the dissociation of Ccm1 may be catalyzed by the 5'-3' exoribonuclease Pet127. Involved in the specific removal of group I introns in mitochondrial encoded transcripts.</text>
</comment>
<feature type="region of interest" description="Disordered" evidence="6">
    <location>
        <begin position="32"/>
        <end position="77"/>
    </location>
</feature>
<dbReference type="OrthoDB" id="185373at2759"/>
<evidence type="ECO:0000256" key="3">
    <source>
        <dbReference type="ARBA" id="ARBA00044493"/>
    </source>
</evidence>
<gene>
    <name evidence="7" type="ORF">PSHT_10744</name>
</gene>
<accession>A0A2S4V7C8</accession>
<reference evidence="8" key="3">
    <citation type="journal article" date="2018" name="Mol. Plant Microbe Interact.">
        <title>Genome sequence resources for the wheat stripe rust pathogen (Puccinia striiformis f. sp. tritici) and the barley stripe rust pathogen (Puccinia striiformis f. sp. hordei).</title>
        <authorList>
            <person name="Xia C."/>
            <person name="Wang M."/>
            <person name="Yin C."/>
            <person name="Cornejo O.E."/>
            <person name="Hulbert S.H."/>
            <person name="Chen X."/>
        </authorList>
    </citation>
    <scope>NUCLEOTIDE SEQUENCE [LARGE SCALE GENOMIC DNA]</scope>
    <source>
        <strain evidence="8">93TX-2</strain>
    </source>
</reference>
<evidence type="ECO:0000313" key="8">
    <source>
        <dbReference type="Proteomes" id="UP000238274"/>
    </source>
</evidence>
<comment type="caution">
    <text evidence="7">The sequence shown here is derived from an EMBL/GenBank/DDBJ whole genome shotgun (WGS) entry which is preliminary data.</text>
</comment>
<proteinExistence type="inferred from homology"/>
<dbReference type="VEuPathDB" id="FungiDB:PSTT_11301"/>
<protein>
    <recommendedName>
        <fullName evidence="9">Pentacotripeptide-repeat region of PRORP domain-containing protein</fullName>
    </recommendedName>
</protein>
<name>A0A2S4V7C8_9BASI</name>
<dbReference type="VEuPathDB" id="FungiDB:PSHT_10744"/>
<evidence type="ECO:0000256" key="5">
    <source>
        <dbReference type="PROSITE-ProRule" id="PRU00708"/>
    </source>
</evidence>
<dbReference type="PANTHER" id="PTHR47447">
    <property type="entry name" value="OS03G0856100 PROTEIN"/>
    <property type="match status" value="1"/>
</dbReference>